<sequence>MNQQLPAPNGKRVVVMDSYYTRHSFAKHVLSMSGGETCIIGTCRLNYVDSLTRLAVEAAILQLKDAAQGSWKLVAAIDTVDNMKEE</sequence>
<dbReference type="AlphaFoldDB" id="A0ABD3FUN2"/>
<proteinExistence type="predicted"/>
<evidence type="ECO:0008006" key="3">
    <source>
        <dbReference type="Google" id="ProtNLM"/>
    </source>
</evidence>
<comment type="caution">
    <text evidence="1">The sequence shown here is derived from an EMBL/GenBank/DDBJ whole genome shotgun (WGS) entry which is preliminary data.</text>
</comment>
<name>A0ABD3FUN2_9STRA</name>
<reference evidence="1 2" key="1">
    <citation type="submission" date="2024-09" db="EMBL/GenBank/DDBJ databases">
        <title>Genome sequencing and assembly of Phytophthora oleae, isolate VK10A, causative agent of rot of olive drupes.</title>
        <authorList>
            <person name="Conti Taguali S."/>
            <person name="Riolo M."/>
            <person name="La Spada F."/>
            <person name="Cacciola S.O."/>
            <person name="Dionisio G."/>
        </authorList>
    </citation>
    <scope>NUCLEOTIDE SEQUENCE [LARGE SCALE GENOMIC DNA]</scope>
    <source>
        <strain evidence="1 2">VK10A</strain>
    </source>
</reference>
<protein>
    <recommendedName>
        <fullName evidence="3">PiggyBac transposable element-derived protein domain-containing protein</fullName>
    </recommendedName>
</protein>
<gene>
    <name evidence="1" type="ORF">V7S43_005377</name>
</gene>
<evidence type="ECO:0000313" key="2">
    <source>
        <dbReference type="Proteomes" id="UP001632037"/>
    </source>
</evidence>
<keyword evidence="2" id="KW-1185">Reference proteome</keyword>
<dbReference type="EMBL" id="JBIMZQ010000008">
    <property type="protein sequence ID" value="KAL3670006.1"/>
    <property type="molecule type" value="Genomic_DNA"/>
</dbReference>
<evidence type="ECO:0000313" key="1">
    <source>
        <dbReference type="EMBL" id="KAL3670006.1"/>
    </source>
</evidence>
<organism evidence="1 2">
    <name type="scientific">Phytophthora oleae</name>
    <dbReference type="NCBI Taxonomy" id="2107226"/>
    <lineage>
        <taxon>Eukaryota</taxon>
        <taxon>Sar</taxon>
        <taxon>Stramenopiles</taxon>
        <taxon>Oomycota</taxon>
        <taxon>Peronosporomycetes</taxon>
        <taxon>Peronosporales</taxon>
        <taxon>Peronosporaceae</taxon>
        <taxon>Phytophthora</taxon>
    </lineage>
</organism>
<accession>A0ABD3FUN2</accession>
<dbReference type="Proteomes" id="UP001632037">
    <property type="component" value="Unassembled WGS sequence"/>
</dbReference>